<dbReference type="PANTHER" id="PTHR33446">
    <property type="entry name" value="PROTEIN TONB-RELATED"/>
    <property type="match status" value="1"/>
</dbReference>
<keyword evidence="13" id="KW-1185">Reference proteome</keyword>
<keyword evidence="9" id="KW-0472">Membrane</keyword>
<keyword evidence="3" id="KW-0813">Transport</keyword>
<comment type="similarity">
    <text evidence="2">Belongs to the TonB family.</text>
</comment>
<feature type="chain" id="PRO_5046691090" description="TonB C-terminal domain-containing protein" evidence="10">
    <location>
        <begin position="24"/>
        <end position="283"/>
    </location>
</feature>
<evidence type="ECO:0000256" key="5">
    <source>
        <dbReference type="ARBA" id="ARBA00022519"/>
    </source>
</evidence>
<evidence type="ECO:0000259" key="11">
    <source>
        <dbReference type="PROSITE" id="PS52015"/>
    </source>
</evidence>
<gene>
    <name evidence="12" type="ORF">GCM10022409_33340</name>
</gene>
<dbReference type="PROSITE" id="PS52015">
    <property type="entry name" value="TONB_CTD"/>
    <property type="match status" value="1"/>
</dbReference>
<keyword evidence="6" id="KW-0812">Transmembrane</keyword>
<evidence type="ECO:0000256" key="3">
    <source>
        <dbReference type="ARBA" id="ARBA00022448"/>
    </source>
</evidence>
<dbReference type="EMBL" id="BAABDK010000025">
    <property type="protein sequence ID" value="GAA4044611.1"/>
    <property type="molecule type" value="Genomic_DNA"/>
</dbReference>
<dbReference type="Pfam" id="PF03544">
    <property type="entry name" value="TonB_C"/>
    <property type="match status" value="1"/>
</dbReference>
<evidence type="ECO:0000256" key="8">
    <source>
        <dbReference type="ARBA" id="ARBA00022989"/>
    </source>
</evidence>
<evidence type="ECO:0000256" key="7">
    <source>
        <dbReference type="ARBA" id="ARBA00022927"/>
    </source>
</evidence>
<keyword evidence="4" id="KW-1003">Cell membrane</keyword>
<dbReference type="SUPFAM" id="SSF74653">
    <property type="entry name" value="TolA/TonB C-terminal domain"/>
    <property type="match status" value="1"/>
</dbReference>
<evidence type="ECO:0000256" key="10">
    <source>
        <dbReference type="SAM" id="SignalP"/>
    </source>
</evidence>
<name>A0ABP7UIZ3_9BACT</name>
<keyword evidence="10" id="KW-0732">Signal</keyword>
<evidence type="ECO:0000256" key="9">
    <source>
        <dbReference type="ARBA" id="ARBA00023136"/>
    </source>
</evidence>
<keyword evidence="8" id="KW-1133">Transmembrane helix</keyword>
<dbReference type="PANTHER" id="PTHR33446:SF2">
    <property type="entry name" value="PROTEIN TONB"/>
    <property type="match status" value="1"/>
</dbReference>
<sequence>MFGYIRLATAGALVLAALGGAQAQSTAPEGPTTAYSFKLPELPEGGGQHALVRAIQLRVKYPMRSLRYGLQGEGEVSFVVTPTGQVTHIKIKRSINEDLDGAIVAAVRKLPLLQPATQFGKPVACILTAPVTFALDSQLPLARRKKPVPAADSLQLVRVVEQLPLYHGRLGYQALAADLETEYLKLRGETGCFIPKTNLGVLLTIGPGGTIYHVEKMKRDPQEGEDLRAEFGEAVQVGEEPELPAACEALLQEAARHLPRLSPAYANGQRVAMQVQLTLLAPQ</sequence>
<protein>
    <recommendedName>
        <fullName evidence="11">TonB C-terminal domain-containing protein</fullName>
    </recommendedName>
</protein>
<evidence type="ECO:0000256" key="1">
    <source>
        <dbReference type="ARBA" id="ARBA00004383"/>
    </source>
</evidence>
<dbReference type="InterPro" id="IPR037682">
    <property type="entry name" value="TonB_C"/>
</dbReference>
<evidence type="ECO:0000313" key="13">
    <source>
        <dbReference type="Proteomes" id="UP001501469"/>
    </source>
</evidence>
<dbReference type="Proteomes" id="UP001501469">
    <property type="component" value="Unassembled WGS sequence"/>
</dbReference>
<dbReference type="NCBIfam" id="TIGR01352">
    <property type="entry name" value="tonB_Cterm"/>
    <property type="match status" value="1"/>
</dbReference>
<proteinExistence type="inferred from homology"/>
<feature type="domain" description="TonB C-terminal" evidence="11">
    <location>
        <begin position="46"/>
        <end position="142"/>
    </location>
</feature>
<dbReference type="RefSeq" id="WP_345056738.1">
    <property type="nucleotide sequence ID" value="NZ_BAABDK010000025.1"/>
</dbReference>
<dbReference type="InterPro" id="IPR006260">
    <property type="entry name" value="TonB/TolA_C"/>
</dbReference>
<evidence type="ECO:0000256" key="4">
    <source>
        <dbReference type="ARBA" id="ARBA00022475"/>
    </source>
</evidence>
<feature type="signal peptide" evidence="10">
    <location>
        <begin position="1"/>
        <end position="23"/>
    </location>
</feature>
<evidence type="ECO:0000256" key="2">
    <source>
        <dbReference type="ARBA" id="ARBA00006555"/>
    </source>
</evidence>
<dbReference type="InterPro" id="IPR051045">
    <property type="entry name" value="TonB-dependent_transducer"/>
</dbReference>
<evidence type="ECO:0000313" key="12">
    <source>
        <dbReference type="EMBL" id="GAA4044611.1"/>
    </source>
</evidence>
<reference evidence="13" key="1">
    <citation type="journal article" date="2019" name="Int. J. Syst. Evol. Microbiol.">
        <title>The Global Catalogue of Microorganisms (GCM) 10K type strain sequencing project: providing services to taxonomists for standard genome sequencing and annotation.</title>
        <authorList>
            <consortium name="The Broad Institute Genomics Platform"/>
            <consortium name="The Broad Institute Genome Sequencing Center for Infectious Disease"/>
            <person name="Wu L."/>
            <person name="Ma J."/>
        </authorList>
    </citation>
    <scope>NUCLEOTIDE SEQUENCE [LARGE SCALE GENOMIC DNA]</scope>
    <source>
        <strain evidence="13">JCM 17225</strain>
    </source>
</reference>
<comment type="caution">
    <text evidence="12">The sequence shown here is derived from an EMBL/GenBank/DDBJ whole genome shotgun (WGS) entry which is preliminary data.</text>
</comment>
<comment type="subcellular location">
    <subcellularLocation>
        <location evidence="1">Cell inner membrane</location>
        <topology evidence="1">Single-pass membrane protein</topology>
        <orientation evidence="1">Periplasmic side</orientation>
    </subcellularLocation>
</comment>
<keyword evidence="7" id="KW-0653">Protein transport</keyword>
<keyword evidence="5" id="KW-0997">Cell inner membrane</keyword>
<organism evidence="12 13">
    <name type="scientific">Hymenobacter glaciei</name>
    <dbReference type="NCBI Taxonomy" id="877209"/>
    <lineage>
        <taxon>Bacteria</taxon>
        <taxon>Pseudomonadati</taxon>
        <taxon>Bacteroidota</taxon>
        <taxon>Cytophagia</taxon>
        <taxon>Cytophagales</taxon>
        <taxon>Hymenobacteraceae</taxon>
        <taxon>Hymenobacter</taxon>
    </lineage>
</organism>
<evidence type="ECO:0000256" key="6">
    <source>
        <dbReference type="ARBA" id="ARBA00022692"/>
    </source>
</evidence>
<accession>A0ABP7UIZ3</accession>
<dbReference type="Gene3D" id="3.30.1150.10">
    <property type="match status" value="1"/>
</dbReference>